<reference evidence="1" key="1">
    <citation type="submission" date="2022-08" db="EMBL/GenBank/DDBJ databases">
        <authorList>
            <person name="Gutierrez-Valencia J."/>
        </authorList>
    </citation>
    <scope>NUCLEOTIDE SEQUENCE</scope>
</reference>
<dbReference type="EMBL" id="CAMGYJ010000011">
    <property type="protein sequence ID" value="CAI0560092.1"/>
    <property type="molecule type" value="Genomic_DNA"/>
</dbReference>
<dbReference type="PANTHER" id="PTHR33115:SF50">
    <property type="entry name" value="ARM REPEAT SUPERFAMILY PROTEIN"/>
    <property type="match status" value="1"/>
</dbReference>
<gene>
    <name evidence="1" type="ORF">LITE_LOCUS49531</name>
</gene>
<evidence type="ECO:0000313" key="1">
    <source>
        <dbReference type="EMBL" id="CAI0560092.1"/>
    </source>
</evidence>
<dbReference type="AlphaFoldDB" id="A0AAV0RU85"/>
<proteinExistence type="predicted"/>
<name>A0AAV0RU85_9ROSI</name>
<sequence>MVGLAGEAFKFMTPQESTLMFQRAGMTRLQSVTVIVTMLRKYEDPPTEVPRIRRFCIALATWMMRENRGNAGGFRELGFEKDLECVLETTSEVESFNIFSGTVGMSRHSLCIHSLVETAMELLVAQ</sequence>
<keyword evidence="2" id="KW-1185">Reference proteome</keyword>
<protein>
    <submittedName>
        <fullName evidence="1">Uncharacterized protein</fullName>
    </submittedName>
</protein>
<accession>A0AAV0RU85</accession>
<dbReference type="PANTHER" id="PTHR33115">
    <property type="entry name" value="ARM REPEAT SUPERFAMILY PROTEIN"/>
    <property type="match status" value="1"/>
</dbReference>
<evidence type="ECO:0000313" key="2">
    <source>
        <dbReference type="Proteomes" id="UP001154282"/>
    </source>
</evidence>
<organism evidence="1 2">
    <name type="scientific">Linum tenue</name>
    <dbReference type="NCBI Taxonomy" id="586396"/>
    <lineage>
        <taxon>Eukaryota</taxon>
        <taxon>Viridiplantae</taxon>
        <taxon>Streptophyta</taxon>
        <taxon>Embryophyta</taxon>
        <taxon>Tracheophyta</taxon>
        <taxon>Spermatophyta</taxon>
        <taxon>Magnoliopsida</taxon>
        <taxon>eudicotyledons</taxon>
        <taxon>Gunneridae</taxon>
        <taxon>Pentapetalae</taxon>
        <taxon>rosids</taxon>
        <taxon>fabids</taxon>
        <taxon>Malpighiales</taxon>
        <taxon>Linaceae</taxon>
        <taxon>Linum</taxon>
    </lineage>
</organism>
<dbReference type="Proteomes" id="UP001154282">
    <property type="component" value="Unassembled WGS sequence"/>
</dbReference>
<comment type="caution">
    <text evidence="1">The sequence shown here is derived from an EMBL/GenBank/DDBJ whole genome shotgun (WGS) entry which is preliminary data.</text>
</comment>